<dbReference type="EMBL" id="AP009380">
    <property type="protein sequence ID" value="BAG32617.1"/>
    <property type="molecule type" value="Genomic_DNA"/>
</dbReference>
<dbReference type="AlphaFoldDB" id="B2RGX2"/>
<reference evidence="1 2" key="1">
    <citation type="journal article" date="2008" name="DNA Res.">
        <title>Determination of the genome sequence of Porphyromonas gingivalis strain ATCC 33277 and genomic comparison with strain W83 revealed extensive genome rearrangements in P. gingivalis.</title>
        <authorList>
            <person name="Naito M."/>
            <person name="Hirakawa H."/>
            <person name="Yamashita A."/>
            <person name="Ohara N."/>
            <person name="Shoji M."/>
            <person name="Yukitake H."/>
            <person name="Nakayama K."/>
            <person name="Toh H."/>
            <person name="Yoshimura F."/>
            <person name="Kuhara S."/>
            <person name="Hattori M."/>
            <person name="Hayashi T."/>
            <person name="Nakayama K."/>
        </authorList>
    </citation>
    <scope>NUCLEOTIDE SEQUENCE [LARGE SCALE GENOMIC DNA]</scope>
    <source>
        <strain evidence="2">ATCC 33277 / DSM 20709 / CIP 103683 / JCM 12257 / NCTC 11834 / 2561</strain>
    </source>
</reference>
<proteinExistence type="predicted"/>
<dbReference type="Proteomes" id="UP000008842">
    <property type="component" value="Chromosome"/>
</dbReference>
<evidence type="ECO:0000313" key="2">
    <source>
        <dbReference type="Proteomes" id="UP000008842"/>
    </source>
</evidence>
<name>B2RGX2_PORG3</name>
<gene>
    <name evidence="1" type="ordered locus">PGN_0098</name>
</gene>
<accession>B2RGX2</accession>
<evidence type="ECO:0000313" key="1">
    <source>
        <dbReference type="EMBL" id="BAG32617.1"/>
    </source>
</evidence>
<dbReference type="KEGG" id="pgn:PGN_0098"/>
<organism evidence="1 2">
    <name type="scientific">Porphyromonas gingivalis (strain ATCC 33277 / DSM 20709 / CIP 103683 / JCM 12257 / NCTC 11834 / 2561)</name>
    <dbReference type="NCBI Taxonomy" id="431947"/>
    <lineage>
        <taxon>Bacteria</taxon>
        <taxon>Pseudomonadati</taxon>
        <taxon>Bacteroidota</taxon>
        <taxon>Bacteroidia</taxon>
        <taxon>Bacteroidales</taxon>
        <taxon>Porphyromonadaceae</taxon>
        <taxon>Porphyromonas</taxon>
    </lineage>
</organism>
<dbReference type="HOGENOM" id="CLU_203248_0_0_10"/>
<sequence>MENNAPESALEKIRSKGVIKNPNNHAFGKLFSFFAHILPSSAGGGLPCGSILFVPNM</sequence>
<protein>
    <submittedName>
        <fullName evidence="1">Uncharacterized protein</fullName>
    </submittedName>
</protein>